<dbReference type="InterPro" id="IPR002347">
    <property type="entry name" value="SDR_fam"/>
</dbReference>
<dbReference type="eggNOG" id="KOG0725">
    <property type="taxonomic scope" value="Eukaryota"/>
</dbReference>
<dbReference type="Gene3D" id="3.40.50.720">
    <property type="entry name" value="NAD(P)-binding Rossmann-like Domain"/>
    <property type="match status" value="1"/>
</dbReference>
<evidence type="ECO:0000256" key="3">
    <source>
        <dbReference type="ARBA" id="ARBA00023002"/>
    </source>
</evidence>
<name>W3WJC0_PESFW</name>
<evidence type="ECO:0000256" key="2">
    <source>
        <dbReference type="ARBA" id="ARBA00022857"/>
    </source>
</evidence>
<evidence type="ECO:0000256" key="1">
    <source>
        <dbReference type="ARBA" id="ARBA00006484"/>
    </source>
</evidence>
<keyword evidence="3" id="KW-0560">Oxidoreductase</keyword>
<organism evidence="4 5">
    <name type="scientific">Pestalotiopsis fici (strain W106-1 / CGMCC3.15140)</name>
    <dbReference type="NCBI Taxonomy" id="1229662"/>
    <lineage>
        <taxon>Eukaryota</taxon>
        <taxon>Fungi</taxon>
        <taxon>Dikarya</taxon>
        <taxon>Ascomycota</taxon>
        <taxon>Pezizomycotina</taxon>
        <taxon>Sordariomycetes</taxon>
        <taxon>Xylariomycetidae</taxon>
        <taxon>Amphisphaeriales</taxon>
        <taxon>Sporocadaceae</taxon>
        <taxon>Pestalotiopsis</taxon>
    </lineage>
</organism>
<dbReference type="GeneID" id="19279823"/>
<evidence type="ECO:0000313" key="5">
    <source>
        <dbReference type="Proteomes" id="UP000030651"/>
    </source>
</evidence>
<dbReference type="Pfam" id="PF00106">
    <property type="entry name" value="adh_short"/>
    <property type="match status" value="1"/>
</dbReference>
<keyword evidence="2" id="KW-0521">NADP</keyword>
<sequence length="307" mass="32652">MAPANKIQDIFNVNGLVAVITGGGSGLGLYAARALDANGAKAVYIVGRREWTLQEAVKTAVNGNIIPIVGDVTNKESLLKVAEQVRKEQGYVNLLFANAGVSGPRDSAALKKDGGGKLSVQEVQQRLFEPPMEDFTRVLHVNDTAVYYTTIAFLDLLETGNKKRNVPQDSQVIVTGSVAGFSRFLASSFSYSVSKAAAVNLVKMLSTFFASEGLHIRANLIAPGLYPSEMTTGQTDTMEKFPGVPGHDGAHEGAYVMESKRSPAERTGSEEDFAGAVLFLASRAGAYINGETLLTDGGRLSQLPGTY</sequence>
<proteinExistence type="inferred from homology"/>
<dbReference type="Proteomes" id="UP000030651">
    <property type="component" value="Unassembled WGS sequence"/>
</dbReference>
<dbReference type="OrthoDB" id="2898618at2759"/>
<dbReference type="RefSeq" id="XP_007841582.1">
    <property type="nucleotide sequence ID" value="XM_007843391.1"/>
</dbReference>
<dbReference type="OMA" id="ERTGCEQ"/>
<dbReference type="SUPFAM" id="SSF51735">
    <property type="entry name" value="NAD(P)-binding Rossmann-fold domains"/>
    <property type="match status" value="1"/>
</dbReference>
<dbReference type="InterPro" id="IPR052178">
    <property type="entry name" value="Sec_Metab_Biosynth_SDR"/>
</dbReference>
<evidence type="ECO:0000313" key="4">
    <source>
        <dbReference type="EMBL" id="ETS73864.1"/>
    </source>
</evidence>
<reference evidence="5" key="1">
    <citation type="journal article" date="2015" name="BMC Genomics">
        <title>Genomic and transcriptomic analysis of the endophytic fungus Pestalotiopsis fici reveals its lifestyle and high potential for synthesis of natural products.</title>
        <authorList>
            <person name="Wang X."/>
            <person name="Zhang X."/>
            <person name="Liu L."/>
            <person name="Xiang M."/>
            <person name="Wang W."/>
            <person name="Sun X."/>
            <person name="Che Y."/>
            <person name="Guo L."/>
            <person name="Liu G."/>
            <person name="Guo L."/>
            <person name="Wang C."/>
            <person name="Yin W.B."/>
            <person name="Stadler M."/>
            <person name="Zhang X."/>
            <person name="Liu X."/>
        </authorList>
    </citation>
    <scope>NUCLEOTIDE SEQUENCE [LARGE SCALE GENOMIC DNA]</scope>
    <source>
        <strain evidence="5">W106-1 / CGMCC3.15140</strain>
    </source>
</reference>
<accession>W3WJC0</accession>
<dbReference type="PANTHER" id="PTHR43618">
    <property type="entry name" value="7-ALPHA-HYDROXYSTEROID DEHYDROGENASE"/>
    <property type="match status" value="1"/>
</dbReference>
<dbReference type="KEGG" id="pfy:PFICI_14810"/>
<dbReference type="InterPro" id="IPR020904">
    <property type="entry name" value="Sc_DH/Rdtase_CS"/>
</dbReference>
<dbReference type="PANTHER" id="PTHR43618:SF18">
    <property type="entry name" value="SHORT CHAIN DEHYDROGENASE_REDUCTASE FAMILY (AFU_ORTHOLOGUE AFUA_5G12480)"/>
    <property type="match status" value="1"/>
</dbReference>
<protein>
    <submittedName>
        <fullName evidence="4">Uncharacterized protein</fullName>
    </submittedName>
</protein>
<dbReference type="PRINTS" id="PR00081">
    <property type="entry name" value="GDHRDH"/>
</dbReference>
<keyword evidence="5" id="KW-1185">Reference proteome</keyword>
<dbReference type="InterPro" id="IPR036291">
    <property type="entry name" value="NAD(P)-bd_dom_sf"/>
</dbReference>
<dbReference type="PROSITE" id="PS00061">
    <property type="entry name" value="ADH_SHORT"/>
    <property type="match status" value="1"/>
</dbReference>
<comment type="similarity">
    <text evidence="1">Belongs to the short-chain dehydrogenases/reductases (SDR) family.</text>
</comment>
<gene>
    <name evidence="4" type="ORF">PFICI_14810</name>
</gene>
<dbReference type="HOGENOM" id="CLU_010194_12_1_1"/>
<dbReference type="GO" id="GO:0016491">
    <property type="term" value="F:oxidoreductase activity"/>
    <property type="evidence" value="ECO:0007669"/>
    <property type="project" value="UniProtKB-KW"/>
</dbReference>
<dbReference type="CDD" id="cd05233">
    <property type="entry name" value="SDR_c"/>
    <property type="match status" value="1"/>
</dbReference>
<dbReference type="AlphaFoldDB" id="W3WJC0"/>
<dbReference type="EMBL" id="KI912121">
    <property type="protein sequence ID" value="ETS73864.1"/>
    <property type="molecule type" value="Genomic_DNA"/>
</dbReference>
<dbReference type="InParanoid" id="W3WJC0"/>